<dbReference type="InterPro" id="IPR010982">
    <property type="entry name" value="Lambda_DNA-bd_dom_sf"/>
</dbReference>
<organism evidence="2 3">
    <name type="scientific">Pseudomonas qingdaonensis</name>
    <dbReference type="NCBI Taxonomy" id="2056231"/>
    <lineage>
        <taxon>Bacteria</taxon>
        <taxon>Pseudomonadati</taxon>
        <taxon>Pseudomonadota</taxon>
        <taxon>Gammaproteobacteria</taxon>
        <taxon>Pseudomonadales</taxon>
        <taxon>Pseudomonadaceae</taxon>
        <taxon>Pseudomonas</taxon>
    </lineage>
</organism>
<dbReference type="SMART" id="SM00530">
    <property type="entry name" value="HTH_XRE"/>
    <property type="match status" value="1"/>
</dbReference>
<dbReference type="Gene3D" id="1.10.260.40">
    <property type="entry name" value="lambda repressor-like DNA-binding domains"/>
    <property type="match status" value="1"/>
</dbReference>
<keyword evidence="3" id="KW-1185">Reference proteome</keyword>
<gene>
    <name evidence="2" type="ORF">KH389_16245</name>
</gene>
<protein>
    <submittedName>
        <fullName evidence="2">Helix-turn-helix transcriptional regulator</fullName>
    </submittedName>
</protein>
<dbReference type="PROSITE" id="PS50943">
    <property type="entry name" value="HTH_CROC1"/>
    <property type="match status" value="1"/>
</dbReference>
<dbReference type="GeneID" id="87481814"/>
<dbReference type="InterPro" id="IPR001387">
    <property type="entry name" value="Cro/C1-type_HTH"/>
</dbReference>
<dbReference type="RefSeq" id="WP_100633680.1">
    <property type="nucleotide sequence ID" value="NZ_CP074676.1"/>
</dbReference>
<proteinExistence type="predicted"/>
<feature type="domain" description="HTH cro/C1-type" evidence="1">
    <location>
        <begin position="30"/>
        <end position="63"/>
    </location>
</feature>
<name>A0ABX8DL20_9PSED</name>
<accession>A0ABX8DL20</accession>
<sequence>MTLKLGVAAVLRTLRSGQRLTIESVNDATSRQYLTQLEQAKSSISLEKLQAISTALGMSPLTFIALTLSVTGEESAQTLLKTAQGELDEFEKAGGVQALQHQFSQGAVASRRPGRPVDQDRLNSVLRCKAEGLTQSATAQKLGISKQTVHELWKREVGL</sequence>
<dbReference type="CDD" id="cd00093">
    <property type="entry name" value="HTH_XRE"/>
    <property type="match status" value="1"/>
</dbReference>
<dbReference type="Pfam" id="PF13384">
    <property type="entry name" value="HTH_23"/>
    <property type="match status" value="1"/>
</dbReference>
<evidence type="ECO:0000259" key="1">
    <source>
        <dbReference type="PROSITE" id="PS50943"/>
    </source>
</evidence>
<dbReference type="Pfam" id="PF01381">
    <property type="entry name" value="HTH_3"/>
    <property type="match status" value="1"/>
</dbReference>
<reference evidence="2 3" key="1">
    <citation type="journal article" date="2016" name="J. Hazard. Mater.">
        <title>A newly isolated Pseudomonas putida S-1 strain for batch-mode-propanethiol degradation and continuous treatment of propanethiol-containing waste gas.</title>
        <authorList>
            <person name="Chen D.Z."/>
            <person name="Sun Y.M."/>
            <person name="Han L.M."/>
            <person name="Chen J."/>
            <person name="Ye J.X."/>
            <person name="Chen J.M."/>
        </authorList>
    </citation>
    <scope>NUCLEOTIDE SEQUENCE [LARGE SCALE GENOMIC DNA]</scope>
    <source>
        <strain evidence="2 3">S-1</strain>
    </source>
</reference>
<evidence type="ECO:0000313" key="2">
    <source>
        <dbReference type="EMBL" id="QVL16967.1"/>
    </source>
</evidence>
<dbReference type="EMBL" id="CP074676">
    <property type="protein sequence ID" value="QVL16967.1"/>
    <property type="molecule type" value="Genomic_DNA"/>
</dbReference>
<dbReference type="SUPFAM" id="SSF47413">
    <property type="entry name" value="lambda repressor-like DNA-binding domains"/>
    <property type="match status" value="1"/>
</dbReference>
<dbReference type="Proteomes" id="UP000678154">
    <property type="component" value="Chromosome"/>
</dbReference>
<evidence type="ECO:0000313" key="3">
    <source>
        <dbReference type="Proteomes" id="UP000678154"/>
    </source>
</evidence>